<reference evidence="1" key="1">
    <citation type="submission" date="2020-03" db="EMBL/GenBank/DDBJ databases">
        <title>Hybrid Assembly of Korean Phytophthora infestans isolates.</title>
        <authorList>
            <person name="Prokchorchik M."/>
            <person name="Lee Y."/>
            <person name="Seo J."/>
            <person name="Cho J.-H."/>
            <person name="Park Y.-E."/>
            <person name="Jang D.-C."/>
            <person name="Im J.-S."/>
            <person name="Choi J.-G."/>
            <person name="Park H.-J."/>
            <person name="Lee G.-B."/>
            <person name="Lee Y.-G."/>
            <person name="Hong S.-Y."/>
            <person name="Cho K."/>
            <person name="Sohn K.H."/>
        </authorList>
    </citation>
    <scope>NUCLEOTIDE SEQUENCE</scope>
    <source>
        <strain evidence="1">KR_2_A2</strain>
    </source>
</reference>
<evidence type="ECO:0000313" key="1">
    <source>
        <dbReference type="EMBL" id="KAF4149876.1"/>
    </source>
</evidence>
<dbReference type="EMBL" id="JAACNO010000112">
    <property type="protein sequence ID" value="KAF4149876.1"/>
    <property type="molecule type" value="Genomic_DNA"/>
</dbReference>
<protein>
    <submittedName>
        <fullName evidence="1">Uncharacterized protein</fullName>
    </submittedName>
</protein>
<evidence type="ECO:0000313" key="2">
    <source>
        <dbReference type="Proteomes" id="UP000704712"/>
    </source>
</evidence>
<accession>A0A8S9V8V4</accession>
<comment type="caution">
    <text evidence="1">The sequence shown here is derived from an EMBL/GenBank/DDBJ whole genome shotgun (WGS) entry which is preliminary data.</text>
</comment>
<proteinExistence type="predicted"/>
<dbReference type="AlphaFoldDB" id="A0A8S9V8V4"/>
<name>A0A8S9V8V4_PHYIN</name>
<organism evidence="1 2">
    <name type="scientific">Phytophthora infestans</name>
    <name type="common">Potato late blight agent</name>
    <name type="synonym">Botrytis infestans</name>
    <dbReference type="NCBI Taxonomy" id="4787"/>
    <lineage>
        <taxon>Eukaryota</taxon>
        <taxon>Sar</taxon>
        <taxon>Stramenopiles</taxon>
        <taxon>Oomycota</taxon>
        <taxon>Peronosporomycetes</taxon>
        <taxon>Peronosporales</taxon>
        <taxon>Peronosporaceae</taxon>
        <taxon>Phytophthora</taxon>
    </lineage>
</organism>
<gene>
    <name evidence="1" type="ORF">GN958_ATG00932</name>
</gene>
<dbReference type="Proteomes" id="UP000704712">
    <property type="component" value="Unassembled WGS sequence"/>
</dbReference>
<sequence>MADTAAIASLRAYYIENKLANRRPTRRGELKPRITEVFLDESFGNDIHVVGKIWLLEDKIRFNKSGKGPR</sequence>